<evidence type="ECO:0000256" key="1">
    <source>
        <dbReference type="SAM" id="MobiDB-lite"/>
    </source>
</evidence>
<evidence type="ECO:0000313" key="2">
    <source>
        <dbReference type="EMBL" id="ETV77640.1"/>
    </source>
</evidence>
<name>W4GDA5_APHAT</name>
<feature type="region of interest" description="Disordered" evidence="1">
    <location>
        <begin position="127"/>
        <end position="205"/>
    </location>
</feature>
<feature type="compositionally biased region" description="Basic and acidic residues" evidence="1">
    <location>
        <begin position="1"/>
        <end position="14"/>
    </location>
</feature>
<feature type="compositionally biased region" description="Basic residues" evidence="1">
    <location>
        <begin position="15"/>
        <end position="32"/>
    </location>
</feature>
<dbReference type="VEuPathDB" id="FungiDB:H257_08541"/>
<accession>W4GDA5</accession>
<organism evidence="2">
    <name type="scientific">Aphanomyces astaci</name>
    <name type="common">Crayfish plague agent</name>
    <dbReference type="NCBI Taxonomy" id="112090"/>
    <lineage>
        <taxon>Eukaryota</taxon>
        <taxon>Sar</taxon>
        <taxon>Stramenopiles</taxon>
        <taxon>Oomycota</taxon>
        <taxon>Saprolegniomycetes</taxon>
        <taxon>Saprolegniales</taxon>
        <taxon>Verrucalvaceae</taxon>
        <taxon>Aphanomyces</taxon>
    </lineage>
</organism>
<dbReference type="GeneID" id="20810537"/>
<reference evidence="2" key="1">
    <citation type="submission" date="2013-12" db="EMBL/GenBank/DDBJ databases">
        <title>The Genome Sequence of Aphanomyces astaci APO3.</title>
        <authorList>
            <consortium name="The Broad Institute Genomics Platform"/>
            <person name="Russ C."/>
            <person name="Tyler B."/>
            <person name="van West P."/>
            <person name="Dieguez-Uribeondo J."/>
            <person name="Young S.K."/>
            <person name="Zeng Q."/>
            <person name="Gargeya S."/>
            <person name="Fitzgerald M."/>
            <person name="Abouelleil A."/>
            <person name="Alvarado L."/>
            <person name="Chapman S.B."/>
            <person name="Gainer-Dewar J."/>
            <person name="Goldberg J."/>
            <person name="Griggs A."/>
            <person name="Gujja S."/>
            <person name="Hansen M."/>
            <person name="Howarth C."/>
            <person name="Imamovic A."/>
            <person name="Ireland A."/>
            <person name="Larimer J."/>
            <person name="McCowan C."/>
            <person name="Murphy C."/>
            <person name="Pearson M."/>
            <person name="Poon T.W."/>
            <person name="Priest M."/>
            <person name="Roberts A."/>
            <person name="Saif S."/>
            <person name="Shea T."/>
            <person name="Sykes S."/>
            <person name="Wortman J."/>
            <person name="Nusbaum C."/>
            <person name="Birren B."/>
        </authorList>
    </citation>
    <scope>NUCLEOTIDE SEQUENCE [LARGE SCALE GENOMIC DNA]</scope>
    <source>
        <strain evidence="2">APO3</strain>
    </source>
</reference>
<feature type="compositionally biased region" description="Basic and acidic residues" evidence="1">
    <location>
        <begin position="183"/>
        <end position="205"/>
    </location>
</feature>
<dbReference type="AlphaFoldDB" id="W4GDA5"/>
<protein>
    <submittedName>
        <fullName evidence="2">Uncharacterized protein</fullName>
    </submittedName>
</protein>
<dbReference type="PANTHER" id="PTHR34117:SF1">
    <property type="entry name" value="STYLE CELL-CYCLE INHIBITOR 1"/>
    <property type="match status" value="1"/>
</dbReference>
<dbReference type="OrthoDB" id="2139939at2759"/>
<dbReference type="RefSeq" id="XP_009832750.1">
    <property type="nucleotide sequence ID" value="XM_009834448.1"/>
</dbReference>
<dbReference type="PANTHER" id="PTHR34117">
    <property type="entry name" value="STYLE CELL-CYCLE INHIBITOR 1"/>
    <property type="match status" value="1"/>
</dbReference>
<proteinExistence type="predicted"/>
<dbReference type="InterPro" id="IPR044688">
    <property type="entry name" value="SCI-1-like"/>
</dbReference>
<dbReference type="STRING" id="112090.W4GDA5"/>
<gene>
    <name evidence="2" type="ORF">H257_08541</name>
</gene>
<feature type="compositionally biased region" description="Polar residues" evidence="1">
    <location>
        <begin position="132"/>
        <end position="163"/>
    </location>
</feature>
<dbReference type="EMBL" id="KI913132">
    <property type="protein sequence ID" value="ETV77640.1"/>
    <property type="molecule type" value="Genomic_DNA"/>
</dbReference>
<feature type="region of interest" description="Disordered" evidence="1">
    <location>
        <begin position="1"/>
        <end position="40"/>
    </location>
</feature>
<sequence length="301" mass="34367">MSKRCRDNADDRKESKKAKKSSHKKHKKHKKSRQDGPETTLTVDDYFQKAKEFRVWLKLEKGVYFDDLTSADAQAAFEKFVSKWNANRLESMYYTKIPQQVLESVHRTKHKWGFKMNDHERLELASTKDTVDISTNKETTSARPALPSHSTATSRATPKQPASSPREVDDSDDDRKRAKRDRKAYNKHKDMVHEELAPKATGRDAAIEKKRQVGAAVHGAARQKDDAKDGLTLSEDFLMGGSDDFQARVQRRKQAQGRRAEEMNQRVTAAKDAEAARMQKFLADMGIQPGQERITIAPRQQ</sequence>